<evidence type="ECO:0000259" key="2">
    <source>
        <dbReference type="SMART" id="SM00484"/>
    </source>
</evidence>
<evidence type="ECO:0000313" key="3">
    <source>
        <dbReference type="EMBL" id="KAK7020863.1"/>
    </source>
</evidence>
<evidence type="ECO:0000256" key="1">
    <source>
        <dbReference type="SAM" id="MobiDB-lite"/>
    </source>
</evidence>
<dbReference type="Gene3D" id="1.10.150.20">
    <property type="entry name" value="5' to 3' exonuclease, C-terminal subdomain"/>
    <property type="match status" value="1"/>
</dbReference>
<dbReference type="SUPFAM" id="SSF47807">
    <property type="entry name" value="5' to 3' exonuclease, C-terminal subdomain"/>
    <property type="match status" value="1"/>
</dbReference>
<reference evidence="3 4" key="1">
    <citation type="journal article" date="2024" name="J Genomics">
        <title>Draft genome sequencing and assembly of Favolaschia claudopus CIRM-BRFM 2984 isolated from oak limbs.</title>
        <authorList>
            <person name="Navarro D."/>
            <person name="Drula E."/>
            <person name="Chaduli D."/>
            <person name="Cazenave R."/>
            <person name="Ahrendt S."/>
            <person name="Wang J."/>
            <person name="Lipzen A."/>
            <person name="Daum C."/>
            <person name="Barry K."/>
            <person name="Grigoriev I.V."/>
            <person name="Favel A."/>
            <person name="Rosso M.N."/>
            <person name="Martin F."/>
        </authorList>
    </citation>
    <scope>NUCLEOTIDE SEQUENCE [LARGE SCALE GENOMIC DNA]</scope>
    <source>
        <strain evidence="3 4">CIRM-BRFM 2984</strain>
    </source>
</reference>
<dbReference type="CDD" id="cd09870">
    <property type="entry name" value="PIN_YEN1"/>
    <property type="match status" value="1"/>
</dbReference>
<evidence type="ECO:0000313" key="4">
    <source>
        <dbReference type="Proteomes" id="UP001362999"/>
    </source>
</evidence>
<feature type="region of interest" description="Disordered" evidence="1">
    <location>
        <begin position="282"/>
        <end position="316"/>
    </location>
</feature>
<organism evidence="3 4">
    <name type="scientific">Favolaschia claudopus</name>
    <dbReference type="NCBI Taxonomy" id="2862362"/>
    <lineage>
        <taxon>Eukaryota</taxon>
        <taxon>Fungi</taxon>
        <taxon>Dikarya</taxon>
        <taxon>Basidiomycota</taxon>
        <taxon>Agaricomycotina</taxon>
        <taxon>Agaricomycetes</taxon>
        <taxon>Agaricomycetidae</taxon>
        <taxon>Agaricales</taxon>
        <taxon>Marasmiineae</taxon>
        <taxon>Mycenaceae</taxon>
        <taxon>Favolaschia</taxon>
    </lineage>
</organism>
<dbReference type="Gene3D" id="3.40.50.1010">
    <property type="entry name" value="5'-nuclease"/>
    <property type="match status" value="1"/>
</dbReference>
<accession>A0AAW0B7X3</accession>
<feature type="domain" description="XPG-I" evidence="2">
    <location>
        <begin position="394"/>
        <end position="464"/>
    </location>
</feature>
<dbReference type="PANTHER" id="PTHR11081">
    <property type="entry name" value="FLAP ENDONUCLEASE FAMILY MEMBER"/>
    <property type="match status" value="1"/>
</dbReference>
<dbReference type="PANTHER" id="PTHR11081:SF75">
    <property type="entry name" value="ENDONUCLEASE, PUTATIVE (AFU_ORTHOLOGUE AFUA_3G13260)-RELATED"/>
    <property type="match status" value="1"/>
</dbReference>
<dbReference type="Proteomes" id="UP001362999">
    <property type="component" value="Unassembled WGS sequence"/>
</dbReference>
<dbReference type="InterPro" id="IPR029060">
    <property type="entry name" value="PIN-like_dom_sf"/>
</dbReference>
<feature type="compositionally biased region" description="Low complexity" evidence="1">
    <location>
        <begin position="287"/>
        <end position="303"/>
    </location>
</feature>
<keyword evidence="4" id="KW-1185">Reference proteome</keyword>
<dbReference type="PRINTS" id="PR00853">
    <property type="entry name" value="XPGRADSUPER"/>
</dbReference>
<dbReference type="GO" id="GO:0006281">
    <property type="term" value="P:DNA repair"/>
    <property type="evidence" value="ECO:0007669"/>
    <property type="project" value="UniProtKB-ARBA"/>
</dbReference>
<protein>
    <recommendedName>
        <fullName evidence="2">XPG-I domain-containing protein</fullName>
    </recommendedName>
</protein>
<comment type="caution">
    <text evidence="3">The sequence shown here is derived from an EMBL/GenBank/DDBJ whole genome shotgun (WGS) entry which is preliminary data.</text>
</comment>
<dbReference type="AlphaFoldDB" id="A0AAW0B7X3"/>
<dbReference type="SMART" id="SM00484">
    <property type="entry name" value="XPGI"/>
    <property type="match status" value="1"/>
</dbReference>
<dbReference type="EMBL" id="JAWWNJ010000040">
    <property type="protein sequence ID" value="KAK7020863.1"/>
    <property type="molecule type" value="Genomic_DNA"/>
</dbReference>
<dbReference type="GO" id="GO:0017108">
    <property type="term" value="F:5'-flap endonuclease activity"/>
    <property type="evidence" value="ECO:0007669"/>
    <property type="project" value="TreeGrafter"/>
</dbReference>
<gene>
    <name evidence="3" type="ORF">R3P38DRAFT_3197323</name>
</gene>
<dbReference type="Pfam" id="PF00867">
    <property type="entry name" value="XPG_I"/>
    <property type="match status" value="1"/>
</dbReference>
<feature type="region of interest" description="Disordered" evidence="1">
    <location>
        <begin position="81"/>
        <end position="109"/>
    </location>
</feature>
<dbReference type="InterPro" id="IPR006084">
    <property type="entry name" value="XPG/Rad2"/>
</dbReference>
<name>A0AAW0B7X3_9AGAR</name>
<proteinExistence type="predicted"/>
<dbReference type="InterPro" id="IPR036279">
    <property type="entry name" value="5-3_exonuclease_C_sf"/>
</dbReference>
<sequence>MRTTFVEELTLLHAQAGDPADLLLVQNAVLRKALEDLFKICSASDSKLATLTAMLERRTAALSPAQDFSTSSYHEMRETGTYEATGDDGSTDRRAFVNNSPQSPDDMRVPTQVDLVLPPTEAFFKPGGPRGVVPPLFGQKSARWPDVFALVQQPKLCWEVWGPKSIDRYRDVNEIWTSWIDGDAVFNAAGTQKGKKPPLKFVEQYLHNRWRTSDDQKARTNNAQHWSRYREIPEWIEREANRRGVAPSIIVTELEGMRVVNDVMNWLRKEIEVLRKAAAKTASNQVDAATPSSASSPDPEPTTLGQPFEEDTSKRKRAAPAIEAVLRKAGVLRPGRAGQKLILEKLFYQLGNFSLASLTLVAVLDGPGRPSEKRGIKVIPRSMWFTEPVKKMFTAFGYNFYEAPGEAEAQLAWLNQQGFIDGILTEDSDAFIFGARCVIRGPKVEDSALVYYIDSIENTASVALDQPGLFLCALLLGGDYAAGIAGIGPATAWALARHGFGQKLVDIMNSYVGNERLVHLAVWRTALCSELRTNSSVSRSLIYTYTRSSAHLWDTLPDWSSWRPRDPAMPLIAEFCSSMFGWHGDSLLKKLNSNVFPGVTFRMISSPLVLYDKVNRIFASPGIGGSVETIRDASPSYASNPDLAPLELKRLAGLPPLSNTNLKLVSVPQVILAVAMRDTAMEETDLAEIPGGVSAYDEAIESDGFRGRRLGNGALKPG</sequence>
<dbReference type="SUPFAM" id="SSF88723">
    <property type="entry name" value="PIN domain-like"/>
    <property type="match status" value="1"/>
</dbReference>
<dbReference type="InterPro" id="IPR006086">
    <property type="entry name" value="XPG-I_dom"/>
</dbReference>